<dbReference type="Proteomes" id="UP000265354">
    <property type="component" value="Unassembled WGS sequence"/>
</dbReference>
<accession>A0A388T1J4</accession>
<sequence>MWWRFDRAIRSLGDKHDPAKCAKAHRKTLVFAEGIGGVGTCPRIQVGRDFTAAEPGTKIVGDST</sequence>
<organism evidence="1 2">
    <name type="scientific">Streptomyces spongiicola</name>
    <dbReference type="NCBI Taxonomy" id="1690221"/>
    <lineage>
        <taxon>Bacteria</taxon>
        <taxon>Bacillati</taxon>
        <taxon>Actinomycetota</taxon>
        <taxon>Actinomycetes</taxon>
        <taxon>Kitasatosporales</taxon>
        <taxon>Streptomycetaceae</taxon>
        <taxon>Streptomyces</taxon>
    </lineage>
</organism>
<comment type="caution">
    <text evidence="1">The sequence shown here is derived from an EMBL/GenBank/DDBJ whole genome shotgun (WGS) entry which is preliminary data.</text>
</comment>
<dbReference type="AlphaFoldDB" id="A0A388T1J4"/>
<proteinExistence type="predicted"/>
<evidence type="ECO:0000313" key="2">
    <source>
        <dbReference type="Proteomes" id="UP000265354"/>
    </source>
</evidence>
<gene>
    <name evidence="1" type="ORF">SSP531S_41090</name>
</gene>
<protein>
    <submittedName>
        <fullName evidence="1">Uncharacterized protein</fullName>
    </submittedName>
</protein>
<dbReference type="EMBL" id="BGZL01000012">
    <property type="protein sequence ID" value="GBQ02649.1"/>
    <property type="molecule type" value="Genomic_DNA"/>
</dbReference>
<name>A0A388T1J4_9ACTN</name>
<evidence type="ECO:0000313" key="1">
    <source>
        <dbReference type="EMBL" id="GBQ02649.1"/>
    </source>
</evidence>
<reference evidence="1 2" key="1">
    <citation type="submission" date="2018-07" db="EMBL/GenBank/DDBJ databases">
        <title>Whole Genome Shotgun Sequence of Streptomyces spongiicola strain 531S.</title>
        <authorList>
            <person name="Dohra H."/>
            <person name="Kodani S."/>
        </authorList>
    </citation>
    <scope>NUCLEOTIDE SEQUENCE [LARGE SCALE GENOMIC DNA]</scope>
    <source>
        <strain evidence="1 2">531S</strain>
    </source>
</reference>